<name>A0A6G0VTK0_APHCR</name>
<dbReference type="InterPro" id="IPR011011">
    <property type="entry name" value="Znf_FYVE_PHD"/>
</dbReference>
<dbReference type="InterPro" id="IPR057251">
    <property type="entry name" value="FP_C"/>
</dbReference>
<feature type="coiled-coil region" evidence="1">
    <location>
        <begin position="79"/>
        <end position="127"/>
    </location>
</feature>
<evidence type="ECO:0000313" key="5">
    <source>
        <dbReference type="Proteomes" id="UP000478052"/>
    </source>
</evidence>
<dbReference type="Pfam" id="PF03372">
    <property type="entry name" value="Exo_endo_phos"/>
    <property type="match status" value="1"/>
</dbReference>
<keyword evidence="5" id="KW-1185">Reference proteome</keyword>
<feature type="domain" description="Endonuclease/exonuclease/phosphatase" evidence="2">
    <location>
        <begin position="281"/>
        <end position="470"/>
    </location>
</feature>
<dbReference type="Pfam" id="PF25298">
    <property type="entry name" value="Baculo_FP_2nd"/>
    <property type="match status" value="1"/>
</dbReference>
<dbReference type="InterPro" id="IPR005135">
    <property type="entry name" value="Endo/exonuclease/phosphatase"/>
</dbReference>
<evidence type="ECO:0000256" key="1">
    <source>
        <dbReference type="SAM" id="Coils"/>
    </source>
</evidence>
<reference evidence="4 5" key="1">
    <citation type="submission" date="2019-08" db="EMBL/GenBank/DDBJ databases">
        <title>Whole genome of Aphis craccivora.</title>
        <authorList>
            <person name="Voronova N.V."/>
            <person name="Shulinski R.S."/>
            <person name="Bandarenka Y.V."/>
            <person name="Zhorov D.G."/>
            <person name="Warner D."/>
        </authorList>
    </citation>
    <scope>NUCLEOTIDE SEQUENCE [LARGE SCALE GENOMIC DNA]</scope>
    <source>
        <strain evidence="4">180601</strain>
        <tissue evidence="4">Whole Body</tissue>
    </source>
</reference>
<dbReference type="SUPFAM" id="SSF57903">
    <property type="entry name" value="FYVE/PHD zinc finger"/>
    <property type="match status" value="1"/>
</dbReference>
<accession>A0A6G0VTK0</accession>
<evidence type="ECO:0000313" key="4">
    <source>
        <dbReference type="EMBL" id="KAF0707319.1"/>
    </source>
</evidence>
<sequence>ITKEDSIQCVTCKKNLHSYCAGYTEVSFKKLSSNTKSRFSCEYCLLSTSKTKLKMNLSPSRDNKLEEIMTSMNFLSDQFDSFNSKIDSVLNEIKALKAENSKITLENMKLNSEINSLKIKFDELEQYNLRNCIEFKGIPKTLNENCSDIIQSIAKKVNCNVIVNSAYRIVTKENNSGILIAELNSLETKNDLLHKIKKIKLNANMIANCWSQDDKVFCNERLTKFRRLLFAKTRAICKEKQYKYVWTSNAEVLVRKDDGSKILKIKSELDINKLLHFDELALFLESNNCDFDVIVLSETWLSHDYKFILNGYQSLNSLGKFNKSDGVTKLIKEQVNLISVRDNIISNCNSLELNLKLIILCILFLVGIYRSPNDNVDVFMSNLESFLINNTNNNLNKFIICGDINIDTSNISVLATEYQNILSFSRFVPCINNFTRSVNNSNSCIDHILTKNVETSDISSYIIKCNITDHYATALFIRNNSSIKDCIDYLPKTKYKIDFIHLNMLIKTENWDTYLNSTSIDESFEKFNLKINEFINLSSSKYIVNNHKNNNKKLKDWITNGLTVSIRKRNHLACTLKKRPFDKNFKLKYIKYRNLLTHLIKKAKLLHYQNKISNAGNDVKKLWNIIKEVSGKKTNIYTINQIRDNSGNLITNNVEICNIFNKHFSKVGPTIENNIKSSGFNFKPFEYL</sequence>
<comment type="caution">
    <text evidence="4">The sequence shown here is derived from an EMBL/GenBank/DDBJ whole genome shotgun (WGS) entry which is preliminary data.</text>
</comment>
<gene>
    <name evidence="4" type="ORF">FWK35_00034951</name>
</gene>
<protein>
    <submittedName>
        <fullName evidence="4">PHD domain-containing protein</fullName>
    </submittedName>
</protein>
<evidence type="ECO:0000259" key="3">
    <source>
        <dbReference type="Pfam" id="PF25298"/>
    </source>
</evidence>
<dbReference type="GO" id="GO:0003824">
    <property type="term" value="F:catalytic activity"/>
    <property type="evidence" value="ECO:0007669"/>
    <property type="project" value="InterPro"/>
</dbReference>
<dbReference type="SUPFAM" id="SSF56219">
    <property type="entry name" value="DNase I-like"/>
    <property type="match status" value="1"/>
</dbReference>
<feature type="domain" description="FP protein C-terminal" evidence="3">
    <location>
        <begin position="223"/>
        <end position="275"/>
    </location>
</feature>
<organism evidence="4 5">
    <name type="scientific">Aphis craccivora</name>
    <name type="common">Cowpea aphid</name>
    <dbReference type="NCBI Taxonomy" id="307492"/>
    <lineage>
        <taxon>Eukaryota</taxon>
        <taxon>Metazoa</taxon>
        <taxon>Ecdysozoa</taxon>
        <taxon>Arthropoda</taxon>
        <taxon>Hexapoda</taxon>
        <taxon>Insecta</taxon>
        <taxon>Pterygota</taxon>
        <taxon>Neoptera</taxon>
        <taxon>Paraneoptera</taxon>
        <taxon>Hemiptera</taxon>
        <taxon>Sternorrhyncha</taxon>
        <taxon>Aphidomorpha</taxon>
        <taxon>Aphidoidea</taxon>
        <taxon>Aphididae</taxon>
        <taxon>Aphidini</taxon>
        <taxon>Aphis</taxon>
        <taxon>Aphis</taxon>
    </lineage>
</organism>
<dbReference type="Proteomes" id="UP000478052">
    <property type="component" value="Unassembled WGS sequence"/>
</dbReference>
<feature type="non-terminal residue" evidence="4">
    <location>
        <position position="688"/>
    </location>
</feature>
<dbReference type="InterPro" id="IPR036691">
    <property type="entry name" value="Endo/exonu/phosph_ase_sf"/>
</dbReference>
<dbReference type="EMBL" id="VUJU01012585">
    <property type="protein sequence ID" value="KAF0707319.1"/>
    <property type="molecule type" value="Genomic_DNA"/>
</dbReference>
<proteinExistence type="predicted"/>
<dbReference type="AlphaFoldDB" id="A0A6G0VTK0"/>
<evidence type="ECO:0000259" key="2">
    <source>
        <dbReference type="Pfam" id="PF03372"/>
    </source>
</evidence>
<keyword evidence="1" id="KW-0175">Coiled coil</keyword>
<dbReference type="OrthoDB" id="6630711at2759"/>
<feature type="non-terminal residue" evidence="4">
    <location>
        <position position="1"/>
    </location>
</feature>